<feature type="compositionally biased region" description="Polar residues" evidence="1">
    <location>
        <begin position="407"/>
        <end position="416"/>
    </location>
</feature>
<dbReference type="AlphaFoldDB" id="A0A9P4JTE3"/>
<feature type="compositionally biased region" description="Basic and acidic residues" evidence="1">
    <location>
        <begin position="329"/>
        <end position="339"/>
    </location>
</feature>
<dbReference type="InterPro" id="IPR021711">
    <property type="entry name" value="DUF3295"/>
</dbReference>
<dbReference type="GO" id="GO:0000122">
    <property type="term" value="P:negative regulation of transcription by RNA polymerase II"/>
    <property type="evidence" value="ECO:0007669"/>
    <property type="project" value="TreeGrafter"/>
</dbReference>
<proteinExistence type="predicted"/>
<feature type="region of interest" description="Disordered" evidence="1">
    <location>
        <begin position="32"/>
        <end position="91"/>
    </location>
</feature>
<dbReference type="GO" id="GO:0006808">
    <property type="term" value="P:regulation of nitrogen utilization"/>
    <property type="evidence" value="ECO:0007669"/>
    <property type="project" value="TreeGrafter"/>
</dbReference>
<dbReference type="Pfam" id="PF11702">
    <property type="entry name" value="DUF3295"/>
    <property type="match status" value="1"/>
</dbReference>
<organism evidence="3 4">
    <name type="scientific">Delitschia confertaspora ATCC 74209</name>
    <dbReference type="NCBI Taxonomy" id="1513339"/>
    <lineage>
        <taxon>Eukaryota</taxon>
        <taxon>Fungi</taxon>
        <taxon>Dikarya</taxon>
        <taxon>Ascomycota</taxon>
        <taxon>Pezizomycotina</taxon>
        <taxon>Dothideomycetes</taxon>
        <taxon>Pleosporomycetidae</taxon>
        <taxon>Pleosporales</taxon>
        <taxon>Delitschiaceae</taxon>
        <taxon>Delitschia</taxon>
    </lineage>
</organism>
<gene>
    <name evidence="3" type="ORF">GQ43DRAFT_439277</name>
</gene>
<dbReference type="GO" id="GO:0005737">
    <property type="term" value="C:cytoplasm"/>
    <property type="evidence" value="ECO:0007669"/>
    <property type="project" value="TreeGrafter"/>
</dbReference>
<dbReference type="PANTHER" id="PTHR28014:SF1">
    <property type="entry name" value="NEGATIVE REGULATOR OF RAS-CAMP PATHWAY"/>
    <property type="match status" value="1"/>
</dbReference>
<evidence type="ECO:0000313" key="4">
    <source>
        <dbReference type="Proteomes" id="UP000799536"/>
    </source>
</evidence>
<protein>
    <submittedName>
        <fullName evidence="3">DUF1752-domain-containing protein</fullName>
    </submittedName>
</protein>
<feature type="domain" description="DUF3295" evidence="2">
    <location>
        <begin position="37"/>
        <end position="518"/>
    </location>
</feature>
<feature type="region of interest" description="Disordered" evidence="1">
    <location>
        <begin position="285"/>
        <end position="344"/>
    </location>
</feature>
<dbReference type="PANTHER" id="PTHR28014">
    <property type="entry name" value="NEGATIVE REGULATOR OF RAS-CAMP PATHWAY"/>
    <property type="match status" value="1"/>
</dbReference>
<feature type="region of interest" description="Disordered" evidence="1">
    <location>
        <begin position="196"/>
        <end position="239"/>
    </location>
</feature>
<feature type="compositionally biased region" description="Low complexity" evidence="1">
    <location>
        <begin position="125"/>
        <end position="141"/>
    </location>
</feature>
<dbReference type="GO" id="GO:0031930">
    <property type="term" value="P:mitochondria-nucleus signaling pathway"/>
    <property type="evidence" value="ECO:0007669"/>
    <property type="project" value="TreeGrafter"/>
</dbReference>
<dbReference type="EMBL" id="ML993919">
    <property type="protein sequence ID" value="KAF2202917.1"/>
    <property type="molecule type" value="Genomic_DNA"/>
</dbReference>
<dbReference type="OrthoDB" id="5054775at2759"/>
<name>A0A9P4JTE3_9PLEO</name>
<comment type="caution">
    <text evidence="3">The sequence shown here is derived from an EMBL/GenBank/DDBJ whole genome shotgun (WGS) entry which is preliminary data.</text>
</comment>
<reference evidence="3" key="1">
    <citation type="journal article" date="2020" name="Stud. Mycol.">
        <title>101 Dothideomycetes genomes: a test case for predicting lifestyles and emergence of pathogens.</title>
        <authorList>
            <person name="Haridas S."/>
            <person name="Albert R."/>
            <person name="Binder M."/>
            <person name="Bloem J."/>
            <person name="Labutti K."/>
            <person name="Salamov A."/>
            <person name="Andreopoulos B."/>
            <person name="Baker S."/>
            <person name="Barry K."/>
            <person name="Bills G."/>
            <person name="Bluhm B."/>
            <person name="Cannon C."/>
            <person name="Castanera R."/>
            <person name="Culley D."/>
            <person name="Daum C."/>
            <person name="Ezra D."/>
            <person name="Gonzalez J."/>
            <person name="Henrissat B."/>
            <person name="Kuo A."/>
            <person name="Liang C."/>
            <person name="Lipzen A."/>
            <person name="Lutzoni F."/>
            <person name="Magnuson J."/>
            <person name="Mondo S."/>
            <person name="Nolan M."/>
            <person name="Ohm R."/>
            <person name="Pangilinan J."/>
            <person name="Park H.-J."/>
            <person name="Ramirez L."/>
            <person name="Alfaro M."/>
            <person name="Sun H."/>
            <person name="Tritt A."/>
            <person name="Yoshinaga Y."/>
            <person name="Zwiers L.-H."/>
            <person name="Turgeon B."/>
            <person name="Goodwin S."/>
            <person name="Spatafora J."/>
            <person name="Crous P."/>
            <person name="Grigoriev I."/>
        </authorList>
    </citation>
    <scope>NUCLEOTIDE SEQUENCE</scope>
    <source>
        <strain evidence="3">ATCC 74209</strain>
    </source>
</reference>
<feature type="region of interest" description="Disordered" evidence="1">
    <location>
        <begin position="407"/>
        <end position="426"/>
    </location>
</feature>
<feature type="compositionally biased region" description="Acidic residues" evidence="1">
    <location>
        <begin position="291"/>
        <end position="322"/>
    </location>
</feature>
<evidence type="ECO:0000259" key="2">
    <source>
        <dbReference type="Pfam" id="PF11702"/>
    </source>
</evidence>
<keyword evidence="4" id="KW-1185">Reference proteome</keyword>
<accession>A0A9P4JTE3</accession>
<feature type="region of interest" description="Disordered" evidence="1">
    <location>
        <begin position="125"/>
        <end position="162"/>
    </location>
</feature>
<dbReference type="Proteomes" id="UP000799536">
    <property type="component" value="Unassembled WGS sequence"/>
</dbReference>
<dbReference type="InterPro" id="IPR053043">
    <property type="entry name" value="Ras-cAMP_regulatory"/>
</dbReference>
<feature type="compositionally biased region" description="Low complexity" evidence="1">
    <location>
        <begin position="380"/>
        <end position="392"/>
    </location>
</feature>
<sequence length="518" mass="56890">MAWRLWGRETFCCAPDHIFPPRWSFGHRLSNDCESEPPALSSSVESDSSKSESAVTTTSTSRSNSSSSRHSLRRQDSTSRGKEKHLTPVDLEKVVNSIQEKKELEPLSPLPLQLSQTLPPQQLNAIQDTTPRPSSSPRTRPQPARFVPESSSSTVATALGSDGMSPAMASDVTASTDLSSHSIVHGFVPGRVSTIQSSTNLKSHPALKPAALQRTEPAKIEPAKKKAAKFTLGGSSDEDNASSFEASMCLAKQRSSLSDALRRPGLNKKTTSFKDEVMLRTIKDAITSEESAIDDTSEEEESDGDDNAIDDSDDDDWEDDDNSGPSSVNEKEMFQRVESRSNLTSHRSLLTDMMHEGDRRQALLNAASRSTSHIRRSRASSPNGPSTGNSPPEDLGLMMRQQNTRSKPIIMTTSNMHPPALSPRTTRRNMLQTELTESLRKNLLWERQQKNATTNAAKQRLAAAGPGLRRAATTSDIKNLPSRESIAKTAGYPNINKTNNSMTDYFDQGLQEYHQKGW</sequence>
<feature type="compositionally biased region" description="Basic and acidic residues" evidence="1">
    <location>
        <begin position="73"/>
        <end position="91"/>
    </location>
</feature>
<evidence type="ECO:0000256" key="1">
    <source>
        <dbReference type="SAM" id="MobiDB-lite"/>
    </source>
</evidence>
<evidence type="ECO:0000313" key="3">
    <source>
        <dbReference type="EMBL" id="KAF2202917.1"/>
    </source>
</evidence>
<feature type="region of interest" description="Disordered" evidence="1">
    <location>
        <begin position="367"/>
        <end position="396"/>
    </location>
</feature>
<feature type="compositionally biased region" description="Low complexity" evidence="1">
    <location>
        <begin position="41"/>
        <end position="69"/>
    </location>
</feature>